<dbReference type="AlphaFoldDB" id="A0AA39CI73"/>
<sequence>MAKTTRTQRRYRRAMAAALEIEESRSADQHQSHRLQAVGEKRQLQSVGKVEHGQRSKEEGAKDTTIDHPENEDFPLPIQPATDAEKAEVVTQYAELFCSHIDMKFADTSNRVELLNRQVMETVRRSKCTNVRKFHDFYDQWYPKRLKDTPDMMNEVGLELNEFEIVQDWWWEHCIELPTQSGRRGFVVDVFGRLKEELDVLRMYETIDALFEEYKHASAKAC</sequence>
<protein>
    <submittedName>
        <fullName evidence="2">Uncharacterized protein</fullName>
    </submittedName>
</protein>
<organism evidence="2 3">
    <name type="scientific">Cladophialophora chaetospira</name>
    <dbReference type="NCBI Taxonomy" id="386627"/>
    <lineage>
        <taxon>Eukaryota</taxon>
        <taxon>Fungi</taxon>
        <taxon>Dikarya</taxon>
        <taxon>Ascomycota</taxon>
        <taxon>Pezizomycotina</taxon>
        <taxon>Eurotiomycetes</taxon>
        <taxon>Chaetothyriomycetidae</taxon>
        <taxon>Chaetothyriales</taxon>
        <taxon>Herpotrichiellaceae</taxon>
        <taxon>Cladophialophora</taxon>
    </lineage>
</organism>
<proteinExistence type="predicted"/>
<evidence type="ECO:0000256" key="1">
    <source>
        <dbReference type="SAM" id="MobiDB-lite"/>
    </source>
</evidence>
<evidence type="ECO:0000313" key="2">
    <source>
        <dbReference type="EMBL" id="KAJ9609225.1"/>
    </source>
</evidence>
<dbReference type="Proteomes" id="UP001172673">
    <property type="component" value="Unassembled WGS sequence"/>
</dbReference>
<gene>
    <name evidence="2" type="ORF">H2200_006997</name>
</gene>
<feature type="compositionally biased region" description="Basic and acidic residues" evidence="1">
    <location>
        <begin position="22"/>
        <end position="31"/>
    </location>
</feature>
<accession>A0AA39CI73</accession>
<dbReference type="EMBL" id="JAPDRK010000009">
    <property type="protein sequence ID" value="KAJ9609225.1"/>
    <property type="molecule type" value="Genomic_DNA"/>
</dbReference>
<feature type="region of interest" description="Disordered" evidence="1">
    <location>
        <begin position="21"/>
        <end position="71"/>
    </location>
</feature>
<reference evidence="2" key="1">
    <citation type="submission" date="2022-10" db="EMBL/GenBank/DDBJ databases">
        <title>Culturing micro-colonial fungi from biological soil crusts in the Mojave desert and describing Neophaeococcomyces mojavensis, and introducing the new genera and species Taxawa tesnikishii.</title>
        <authorList>
            <person name="Kurbessoian T."/>
            <person name="Stajich J.E."/>
        </authorList>
    </citation>
    <scope>NUCLEOTIDE SEQUENCE</scope>
    <source>
        <strain evidence="2">TK_41</strain>
    </source>
</reference>
<keyword evidence="3" id="KW-1185">Reference proteome</keyword>
<name>A0AA39CI73_9EURO</name>
<feature type="compositionally biased region" description="Basic and acidic residues" evidence="1">
    <location>
        <begin position="39"/>
        <end position="71"/>
    </location>
</feature>
<evidence type="ECO:0000313" key="3">
    <source>
        <dbReference type="Proteomes" id="UP001172673"/>
    </source>
</evidence>
<comment type="caution">
    <text evidence="2">The sequence shown here is derived from an EMBL/GenBank/DDBJ whole genome shotgun (WGS) entry which is preliminary data.</text>
</comment>